<reference evidence="4 5" key="1">
    <citation type="submission" date="2016-05" db="EMBL/GenBank/DDBJ databases">
        <title>Genome Sequence of Pseudomonas citronellolis Strain SJTE-3, an Estrogens and Persistent Organic Pollutants degradation strain.</title>
        <authorList>
            <person name="Liang R."/>
        </authorList>
    </citation>
    <scope>NUCLEOTIDE SEQUENCE [LARGE SCALE GENOMIC DNA]</scope>
    <source>
        <strain evidence="4 5">SJTE-3</strain>
    </source>
</reference>
<keyword evidence="2" id="KW-0732">Signal</keyword>
<dbReference type="Pfam" id="PF13590">
    <property type="entry name" value="DUF4136"/>
    <property type="match status" value="1"/>
</dbReference>
<evidence type="ECO:0000313" key="4">
    <source>
        <dbReference type="EMBL" id="ANI17622.1"/>
    </source>
</evidence>
<dbReference type="RefSeq" id="WP_064584535.1">
    <property type="nucleotide sequence ID" value="NZ_CP015878.1"/>
</dbReference>
<gene>
    <name evidence="4" type="ORF">A9C11_28155</name>
</gene>
<feature type="chain" id="PRO_5012181623" description="DUF4136 domain-containing protein" evidence="2">
    <location>
        <begin position="16"/>
        <end position="196"/>
    </location>
</feature>
<feature type="region of interest" description="Disordered" evidence="1">
    <location>
        <begin position="21"/>
        <end position="46"/>
    </location>
</feature>
<evidence type="ECO:0000256" key="2">
    <source>
        <dbReference type="SAM" id="SignalP"/>
    </source>
</evidence>
<feature type="domain" description="DUF4136" evidence="3">
    <location>
        <begin position="52"/>
        <end position="195"/>
    </location>
</feature>
<sequence>MSPRLILLPLLAALAACQSQNPYTSQSLPPPPVPAQASAPGFDPGAYPAAPPDYGRYRSWNWTGAPSGATTYGSSLQDAVSEGLDQVGLRPARPGATPDLRVSARVSSEQRTRQVTDYYGGGYYGGWNDPWYGASIPVTRTYIVQVNVVRIELYDARDNHAVWVASAEYQPSGNQSEQARGLREAVRKALSGYPPH</sequence>
<name>A0A1A9KJC1_9PSED</name>
<dbReference type="EMBL" id="CP015878">
    <property type="protein sequence ID" value="ANI17622.1"/>
    <property type="molecule type" value="Genomic_DNA"/>
</dbReference>
<accession>A0A1A9KJC1</accession>
<evidence type="ECO:0000259" key="3">
    <source>
        <dbReference type="Pfam" id="PF13590"/>
    </source>
</evidence>
<feature type="signal peptide" evidence="2">
    <location>
        <begin position="1"/>
        <end position="15"/>
    </location>
</feature>
<organism evidence="4 5">
    <name type="scientific">Pseudomonas citronellolis</name>
    <dbReference type="NCBI Taxonomy" id="53408"/>
    <lineage>
        <taxon>Bacteria</taxon>
        <taxon>Pseudomonadati</taxon>
        <taxon>Pseudomonadota</taxon>
        <taxon>Gammaproteobacteria</taxon>
        <taxon>Pseudomonadales</taxon>
        <taxon>Pseudomonadaceae</taxon>
        <taxon>Pseudomonas</taxon>
    </lineage>
</organism>
<dbReference type="Proteomes" id="UP000077748">
    <property type="component" value="Chromosome"/>
</dbReference>
<protein>
    <recommendedName>
        <fullName evidence="3">DUF4136 domain-containing protein</fullName>
    </recommendedName>
</protein>
<dbReference type="PROSITE" id="PS51257">
    <property type="entry name" value="PROKAR_LIPOPROTEIN"/>
    <property type="match status" value="1"/>
</dbReference>
<evidence type="ECO:0000313" key="5">
    <source>
        <dbReference type="Proteomes" id="UP000077748"/>
    </source>
</evidence>
<evidence type="ECO:0000256" key="1">
    <source>
        <dbReference type="SAM" id="MobiDB-lite"/>
    </source>
</evidence>
<proteinExistence type="predicted"/>
<dbReference type="Gene3D" id="3.30.160.670">
    <property type="match status" value="1"/>
</dbReference>
<dbReference type="AlphaFoldDB" id="A0A1A9KJC1"/>
<feature type="compositionally biased region" description="Low complexity" evidence="1">
    <location>
        <begin position="35"/>
        <end position="46"/>
    </location>
</feature>
<dbReference type="InterPro" id="IPR025411">
    <property type="entry name" value="DUF4136"/>
</dbReference>